<evidence type="ECO:0008006" key="5">
    <source>
        <dbReference type="Google" id="ProtNLM"/>
    </source>
</evidence>
<keyword evidence="2" id="KW-1133">Transmembrane helix</keyword>
<reference evidence="3 4" key="1">
    <citation type="submission" date="2014-02" db="EMBL/GenBank/DDBJ databases">
        <title>Draft genome sequence of Lysinibacillus massiliensis CCUG 49529.</title>
        <authorList>
            <person name="Zhang F."/>
            <person name="Wang G."/>
            <person name="Zhang L."/>
        </authorList>
    </citation>
    <scope>NUCLEOTIDE SEQUENCE [LARGE SCALE GENOMIC DNA]</scope>
    <source>
        <strain evidence="3 4">CCUG 49529</strain>
    </source>
</reference>
<organism evidence="3 4">
    <name type="scientific">Ureibacillus massiliensis 4400831 = CIP 108448 = CCUG 49529</name>
    <dbReference type="NCBI Taxonomy" id="1211035"/>
    <lineage>
        <taxon>Bacteria</taxon>
        <taxon>Bacillati</taxon>
        <taxon>Bacillota</taxon>
        <taxon>Bacilli</taxon>
        <taxon>Bacillales</taxon>
        <taxon>Caryophanaceae</taxon>
        <taxon>Ureibacillus</taxon>
    </lineage>
</organism>
<sequence length="104" mass="11979">MTNELKNEQRMSQNSRTERTRKAKAEHKKKKVKKEKKQPESTKEIFLSRLASTGIKLLIFFIIIIFVAIIGLMIGFGVIGEGNPVDALKWETWQHILDIINGKE</sequence>
<dbReference type="EMBL" id="JPVQ01000001">
    <property type="protein sequence ID" value="KGR92501.1"/>
    <property type="molecule type" value="Genomic_DNA"/>
</dbReference>
<feature type="region of interest" description="Disordered" evidence="1">
    <location>
        <begin position="1"/>
        <end position="42"/>
    </location>
</feature>
<dbReference type="AlphaFoldDB" id="A0A0A3J6F1"/>
<feature type="transmembrane region" description="Helical" evidence="2">
    <location>
        <begin position="57"/>
        <end position="79"/>
    </location>
</feature>
<dbReference type="Pfam" id="PF11772">
    <property type="entry name" value="EpuA"/>
    <property type="match status" value="1"/>
</dbReference>
<name>A0A0A3J6F1_9BACL</name>
<evidence type="ECO:0000313" key="3">
    <source>
        <dbReference type="EMBL" id="KGR92501.1"/>
    </source>
</evidence>
<comment type="caution">
    <text evidence="3">The sequence shown here is derived from an EMBL/GenBank/DDBJ whole genome shotgun (WGS) entry which is preliminary data.</text>
</comment>
<proteinExistence type="predicted"/>
<dbReference type="RefSeq" id="WP_036171330.1">
    <property type="nucleotide sequence ID" value="NZ_AVCZ01000001.1"/>
</dbReference>
<dbReference type="eggNOG" id="ENOG5033DQZ">
    <property type="taxonomic scope" value="Bacteria"/>
</dbReference>
<evidence type="ECO:0000313" key="4">
    <source>
        <dbReference type="Proteomes" id="UP000030595"/>
    </source>
</evidence>
<evidence type="ECO:0000256" key="2">
    <source>
        <dbReference type="SAM" id="Phobius"/>
    </source>
</evidence>
<evidence type="ECO:0000256" key="1">
    <source>
        <dbReference type="SAM" id="MobiDB-lite"/>
    </source>
</evidence>
<keyword evidence="2" id="KW-0472">Membrane</keyword>
<dbReference type="InterPro" id="IPR024596">
    <property type="entry name" value="RNApol_su_b/EpuA"/>
</dbReference>
<keyword evidence="4" id="KW-1185">Reference proteome</keyword>
<dbReference type="Proteomes" id="UP000030595">
    <property type="component" value="Unassembled WGS sequence"/>
</dbReference>
<protein>
    <recommendedName>
        <fullName evidence="5">DNA-directed RNA polymerase subunit beta</fullName>
    </recommendedName>
</protein>
<feature type="compositionally biased region" description="Basic residues" evidence="1">
    <location>
        <begin position="19"/>
        <end position="36"/>
    </location>
</feature>
<keyword evidence="2" id="KW-0812">Transmembrane</keyword>
<gene>
    <name evidence="3" type="ORF">CD30_01455</name>
</gene>
<accession>A0A0A3J6F1</accession>